<keyword evidence="2" id="KW-0812">Transmembrane</keyword>
<comment type="caution">
    <text evidence="3">The sequence shown here is derived from an EMBL/GenBank/DDBJ whole genome shotgun (WGS) entry which is preliminary data.</text>
</comment>
<gene>
    <name evidence="3" type="ORF">BDA99DRAFT_530614</name>
</gene>
<organism evidence="3 4">
    <name type="scientific">Phascolomyces articulosus</name>
    <dbReference type="NCBI Taxonomy" id="60185"/>
    <lineage>
        <taxon>Eukaryota</taxon>
        <taxon>Fungi</taxon>
        <taxon>Fungi incertae sedis</taxon>
        <taxon>Mucoromycota</taxon>
        <taxon>Mucoromycotina</taxon>
        <taxon>Mucoromycetes</taxon>
        <taxon>Mucorales</taxon>
        <taxon>Lichtheimiaceae</taxon>
        <taxon>Phascolomyces</taxon>
    </lineage>
</organism>
<keyword evidence="2" id="KW-0472">Membrane</keyword>
<dbReference type="EMBL" id="JAIXMP010000075">
    <property type="protein sequence ID" value="KAI9243331.1"/>
    <property type="molecule type" value="Genomic_DNA"/>
</dbReference>
<evidence type="ECO:0000256" key="2">
    <source>
        <dbReference type="SAM" id="Phobius"/>
    </source>
</evidence>
<keyword evidence="2" id="KW-1133">Transmembrane helix</keyword>
<proteinExistence type="predicted"/>
<keyword evidence="4" id="KW-1185">Reference proteome</keyword>
<feature type="compositionally biased region" description="Polar residues" evidence="1">
    <location>
        <begin position="178"/>
        <end position="194"/>
    </location>
</feature>
<dbReference type="AlphaFoldDB" id="A0AAD5P6U7"/>
<evidence type="ECO:0000313" key="3">
    <source>
        <dbReference type="EMBL" id="KAI9243331.1"/>
    </source>
</evidence>
<name>A0AAD5P6U7_9FUNG</name>
<sequence>MKGEEIFGLIVAGITGLTFICVSLVCCHAVYTSYTKKVPHIRFIPRWMYKYCIPREYVRYVRRRPGVLSDKEHPQLLCVCNSSICLFQIKNLSSRILDTCCCCFYCQQRDYEQDEDNHGGTTQPSALDKSITMENGHDDGCDNSNHSDDNKYDTRSRLLSSKKPQQKQYPKQELMTAIATSSTTQESSRPSTGTPAPMVNDDIRIAMEYINLTSSAEASSSRDNNNS</sequence>
<accession>A0AAD5P6U7</accession>
<reference evidence="3" key="2">
    <citation type="submission" date="2023-02" db="EMBL/GenBank/DDBJ databases">
        <authorList>
            <consortium name="DOE Joint Genome Institute"/>
            <person name="Mondo S.J."/>
            <person name="Chang Y."/>
            <person name="Wang Y."/>
            <person name="Ahrendt S."/>
            <person name="Andreopoulos W."/>
            <person name="Barry K."/>
            <person name="Beard J."/>
            <person name="Benny G.L."/>
            <person name="Blankenship S."/>
            <person name="Bonito G."/>
            <person name="Cuomo C."/>
            <person name="Desiro A."/>
            <person name="Gervers K.A."/>
            <person name="Hundley H."/>
            <person name="Kuo A."/>
            <person name="LaButti K."/>
            <person name="Lang B.F."/>
            <person name="Lipzen A."/>
            <person name="O'Donnell K."/>
            <person name="Pangilinan J."/>
            <person name="Reynolds N."/>
            <person name="Sandor L."/>
            <person name="Smith M.W."/>
            <person name="Tsang A."/>
            <person name="Grigoriev I.V."/>
            <person name="Stajich J.E."/>
            <person name="Spatafora J.W."/>
        </authorList>
    </citation>
    <scope>NUCLEOTIDE SEQUENCE</scope>
    <source>
        <strain evidence="3">RSA 2281</strain>
    </source>
</reference>
<feature type="region of interest" description="Disordered" evidence="1">
    <location>
        <begin position="113"/>
        <end position="201"/>
    </location>
</feature>
<feature type="compositionally biased region" description="Low complexity" evidence="1">
    <location>
        <begin position="162"/>
        <end position="172"/>
    </location>
</feature>
<evidence type="ECO:0000256" key="1">
    <source>
        <dbReference type="SAM" id="MobiDB-lite"/>
    </source>
</evidence>
<reference evidence="3" key="1">
    <citation type="journal article" date="2022" name="IScience">
        <title>Evolution of zygomycete secretomes and the origins of terrestrial fungal ecologies.</title>
        <authorList>
            <person name="Chang Y."/>
            <person name="Wang Y."/>
            <person name="Mondo S."/>
            <person name="Ahrendt S."/>
            <person name="Andreopoulos W."/>
            <person name="Barry K."/>
            <person name="Beard J."/>
            <person name="Benny G.L."/>
            <person name="Blankenship S."/>
            <person name="Bonito G."/>
            <person name="Cuomo C."/>
            <person name="Desiro A."/>
            <person name="Gervers K.A."/>
            <person name="Hundley H."/>
            <person name="Kuo A."/>
            <person name="LaButti K."/>
            <person name="Lang B.F."/>
            <person name="Lipzen A."/>
            <person name="O'Donnell K."/>
            <person name="Pangilinan J."/>
            <person name="Reynolds N."/>
            <person name="Sandor L."/>
            <person name="Smith M.E."/>
            <person name="Tsang A."/>
            <person name="Grigoriev I.V."/>
            <person name="Stajich J.E."/>
            <person name="Spatafora J.W."/>
        </authorList>
    </citation>
    <scope>NUCLEOTIDE SEQUENCE</scope>
    <source>
        <strain evidence="3">RSA 2281</strain>
    </source>
</reference>
<feature type="transmembrane region" description="Helical" evidence="2">
    <location>
        <begin position="6"/>
        <end position="31"/>
    </location>
</feature>
<protein>
    <submittedName>
        <fullName evidence="3">Uncharacterized protein</fullName>
    </submittedName>
</protein>
<dbReference type="Proteomes" id="UP001209540">
    <property type="component" value="Unassembled WGS sequence"/>
</dbReference>
<feature type="compositionally biased region" description="Basic and acidic residues" evidence="1">
    <location>
        <begin position="135"/>
        <end position="156"/>
    </location>
</feature>
<evidence type="ECO:0000313" key="4">
    <source>
        <dbReference type="Proteomes" id="UP001209540"/>
    </source>
</evidence>